<dbReference type="Proteomes" id="UP001164929">
    <property type="component" value="Chromosome 6"/>
</dbReference>
<dbReference type="AlphaFoldDB" id="A0AAD6VZY1"/>
<keyword evidence="2" id="KW-1185">Reference proteome</keyword>
<protein>
    <submittedName>
        <fullName evidence="1">Uncharacterized protein</fullName>
    </submittedName>
</protein>
<gene>
    <name evidence="1" type="ORF">NC653_016633</name>
</gene>
<organism evidence="1 2">
    <name type="scientific">Populus alba x Populus x berolinensis</name>
    <dbReference type="NCBI Taxonomy" id="444605"/>
    <lineage>
        <taxon>Eukaryota</taxon>
        <taxon>Viridiplantae</taxon>
        <taxon>Streptophyta</taxon>
        <taxon>Embryophyta</taxon>
        <taxon>Tracheophyta</taxon>
        <taxon>Spermatophyta</taxon>
        <taxon>Magnoliopsida</taxon>
        <taxon>eudicotyledons</taxon>
        <taxon>Gunneridae</taxon>
        <taxon>Pentapetalae</taxon>
        <taxon>rosids</taxon>
        <taxon>fabids</taxon>
        <taxon>Malpighiales</taxon>
        <taxon>Salicaceae</taxon>
        <taxon>Saliceae</taxon>
        <taxon>Populus</taxon>
    </lineage>
</organism>
<reference evidence="1" key="1">
    <citation type="journal article" date="2023" name="Mol. Ecol. Resour.">
        <title>Chromosome-level genome assembly of a triploid poplar Populus alba 'Berolinensis'.</title>
        <authorList>
            <person name="Chen S."/>
            <person name="Yu Y."/>
            <person name="Wang X."/>
            <person name="Wang S."/>
            <person name="Zhang T."/>
            <person name="Zhou Y."/>
            <person name="He R."/>
            <person name="Meng N."/>
            <person name="Wang Y."/>
            <person name="Liu W."/>
            <person name="Liu Z."/>
            <person name="Liu J."/>
            <person name="Guo Q."/>
            <person name="Huang H."/>
            <person name="Sederoff R.R."/>
            <person name="Wang G."/>
            <person name="Qu G."/>
            <person name="Chen S."/>
        </authorList>
    </citation>
    <scope>NUCLEOTIDE SEQUENCE</scope>
    <source>
        <strain evidence="1">SC-2020</strain>
    </source>
</reference>
<dbReference type="EMBL" id="JAQIZT010000006">
    <property type="protein sequence ID" value="KAJ6993556.1"/>
    <property type="molecule type" value="Genomic_DNA"/>
</dbReference>
<sequence>MVIIPFSSSQNQSWFMLGKLRTANQSPEYMPTNGSIPHLHNLANFSLYHLLVLTSSSPSVSLP</sequence>
<name>A0AAD6VZY1_9ROSI</name>
<evidence type="ECO:0000313" key="2">
    <source>
        <dbReference type="Proteomes" id="UP001164929"/>
    </source>
</evidence>
<evidence type="ECO:0000313" key="1">
    <source>
        <dbReference type="EMBL" id="KAJ6993556.1"/>
    </source>
</evidence>
<accession>A0AAD6VZY1</accession>
<comment type="caution">
    <text evidence="1">The sequence shown here is derived from an EMBL/GenBank/DDBJ whole genome shotgun (WGS) entry which is preliminary data.</text>
</comment>
<proteinExistence type="predicted"/>